<feature type="signal peptide" evidence="1">
    <location>
        <begin position="1"/>
        <end position="19"/>
    </location>
</feature>
<evidence type="ECO:0000313" key="2">
    <source>
        <dbReference type="EMBL" id="KYG62092.1"/>
    </source>
</evidence>
<proteinExistence type="predicted"/>
<evidence type="ECO:0008006" key="4">
    <source>
        <dbReference type="Google" id="ProtNLM"/>
    </source>
</evidence>
<dbReference type="AlphaFoldDB" id="A0A150WGH1"/>
<gene>
    <name evidence="2" type="ORF">AZI85_07790</name>
</gene>
<dbReference type="RefSeq" id="WP_063244204.1">
    <property type="nucleotide sequence ID" value="NZ_LUKF01000016.1"/>
</dbReference>
<evidence type="ECO:0000256" key="1">
    <source>
        <dbReference type="SAM" id="SignalP"/>
    </source>
</evidence>
<name>A0A150WGH1_BDEBC</name>
<organism evidence="2 3">
    <name type="scientific">Bdellovibrio bacteriovorus</name>
    <dbReference type="NCBI Taxonomy" id="959"/>
    <lineage>
        <taxon>Bacteria</taxon>
        <taxon>Pseudomonadati</taxon>
        <taxon>Bdellovibrionota</taxon>
        <taxon>Bdellovibrionia</taxon>
        <taxon>Bdellovibrionales</taxon>
        <taxon>Pseudobdellovibrionaceae</taxon>
        <taxon>Bdellovibrio</taxon>
    </lineage>
</organism>
<dbReference type="OrthoDB" id="5290229at2"/>
<protein>
    <recommendedName>
        <fullName evidence="4">FCP1 homology domain-containing protein</fullName>
    </recommendedName>
</protein>
<accession>A0A150WGH1</accession>
<evidence type="ECO:0000313" key="3">
    <source>
        <dbReference type="Proteomes" id="UP000075391"/>
    </source>
</evidence>
<dbReference type="Proteomes" id="UP000075391">
    <property type="component" value="Unassembled WGS sequence"/>
</dbReference>
<sequence>MKAWLVALLLTLSFQPAWAGTPLDIVFDIDWTTFYTVHSEDPNERSSKSIQIEGKTYRPTDHLTEVIEHLLKTHPDIRISFFSGGTQSRNMTLLESVKLSDGRSLVDISHRILSYGDLTVVSQNKTLKFSEQHKKVLNQGIPDWNPKNTLLIDDQPEFAVKPLKSVSSLGHFNFQQKFDVSRAGEKFFPASEIEWKMERNKALIWLALLENAIAESARTGKDFSSVAQELWTRDSKNPFILKQGQDLLPSLKGQACRKIFAL</sequence>
<keyword evidence="1" id="KW-0732">Signal</keyword>
<feature type="chain" id="PRO_5007572962" description="FCP1 homology domain-containing protein" evidence="1">
    <location>
        <begin position="20"/>
        <end position="262"/>
    </location>
</feature>
<comment type="caution">
    <text evidence="2">The sequence shown here is derived from an EMBL/GenBank/DDBJ whole genome shotgun (WGS) entry which is preliminary data.</text>
</comment>
<dbReference type="EMBL" id="LUKF01000016">
    <property type="protein sequence ID" value="KYG62092.1"/>
    <property type="molecule type" value="Genomic_DNA"/>
</dbReference>
<reference evidence="2 3" key="1">
    <citation type="submission" date="2016-03" db="EMBL/GenBank/DDBJ databases">
        <authorList>
            <person name="Ploux O."/>
        </authorList>
    </citation>
    <scope>NUCLEOTIDE SEQUENCE [LARGE SCALE GENOMIC DNA]</scope>
    <source>
        <strain evidence="2 3">BER2</strain>
    </source>
</reference>